<dbReference type="SUPFAM" id="SSF55729">
    <property type="entry name" value="Acyl-CoA N-acyltransferases (Nat)"/>
    <property type="match status" value="1"/>
</dbReference>
<protein>
    <recommendedName>
        <fullName evidence="1">BioF2-like acetyltransferase domain-containing protein</fullName>
    </recommendedName>
</protein>
<gene>
    <name evidence="2" type="ORF">A3207_03175</name>
</gene>
<proteinExistence type="predicted"/>
<name>A0A8J8PFR9_9ARCH</name>
<dbReference type="Pfam" id="PF13480">
    <property type="entry name" value="Acetyltransf_6"/>
    <property type="match status" value="1"/>
</dbReference>
<accession>A0A8J8PFR9</accession>
<comment type="caution">
    <text evidence="2">The sequence shown here is derived from an EMBL/GenBank/DDBJ whole genome shotgun (WGS) entry which is preliminary data.</text>
</comment>
<reference evidence="2" key="1">
    <citation type="submission" date="2016-03" db="EMBL/GenBank/DDBJ databases">
        <authorList>
            <person name="Borrel G."/>
            <person name="Mccann A."/>
            <person name="O'Toole P.W."/>
        </authorList>
    </citation>
    <scope>NUCLEOTIDE SEQUENCE</scope>
    <source>
        <strain evidence="2">183</strain>
    </source>
</reference>
<organism evidence="2 3">
    <name type="scientific">Candidatus Methanomassiliicoccus intestinalis</name>
    <dbReference type="NCBI Taxonomy" id="1406512"/>
    <lineage>
        <taxon>Archaea</taxon>
        <taxon>Methanobacteriati</taxon>
        <taxon>Thermoplasmatota</taxon>
        <taxon>Thermoplasmata</taxon>
        <taxon>Methanomassiliicoccales</taxon>
        <taxon>Methanomassiliicoccaceae</taxon>
        <taxon>Methanomassiliicoccus</taxon>
    </lineage>
</organism>
<evidence type="ECO:0000259" key="1">
    <source>
        <dbReference type="Pfam" id="PF13480"/>
    </source>
</evidence>
<dbReference type="AlphaFoldDB" id="A0A8J8PFR9"/>
<dbReference type="RefSeq" id="WP_400194749.1">
    <property type="nucleotide sequence ID" value="NZ_CAYAYE010000014.1"/>
</dbReference>
<feature type="domain" description="BioF2-like acetyltransferase" evidence="1">
    <location>
        <begin position="173"/>
        <end position="318"/>
    </location>
</feature>
<evidence type="ECO:0000313" key="3">
    <source>
        <dbReference type="Proteomes" id="UP000752814"/>
    </source>
</evidence>
<dbReference type="EMBL" id="LVVT01000014">
    <property type="protein sequence ID" value="TQS82956.1"/>
    <property type="molecule type" value="Genomic_DNA"/>
</dbReference>
<dbReference type="InterPro" id="IPR016181">
    <property type="entry name" value="Acyl_CoA_acyltransferase"/>
</dbReference>
<dbReference type="Gene3D" id="3.40.630.30">
    <property type="match status" value="1"/>
</dbReference>
<dbReference type="InterPro" id="IPR038740">
    <property type="entry name" value="BioF2-like_GNAT_dom"/>
</dbReference>
<evidence type="ECO:0000313" key="2">
    <source>
        <dbReference type="EMBL" id="TQS82956.1"/>
    </source>
</evidence>
<sequence length="369" mass="41959">MEHEILTSQDEIEGIEREWEILRKCCDASIYASHAWALEWLDKFGSHTQPNVVVLKENGRTCAIAPFIITEQKTAGIKIKKLSMIGNGTGTTELYDLSILWCGEAERIADALAEIIDQLDWNVIQIHDIREDDVSTLLYEKISSLWDTDEIVKIPCPYVELDSISDALDNASSRTRRMIRKTLQSLEEDSRIRYRRVDIPEEVKEAAEFYALHHISRWEDKGGSIFSNEDIASFLKDITTYAANEGYGEVFEVWIDGTLASQMICFEDGDVMRAYRVGMQPRFSQLSPGNLVSYYAMSEALKSGFTRFDFGAGSEEYKYRLGSKDRFLMRIQSKRGSMKTMSKLSSLPGVKYVLNKSGVKENALKAIND</sequence>
<dbReference type="Proteomes" id="UP000752814">
    <property type="component" value="Unassembled WGS sequence"/>
</dbReference>